<feature type="region of interest" description="Disordered" evidence="1">
    <location>
        <begin position="426"/>
        <end position="457"/>
    </location>
</feature>
<comment type="caution">
    <text evidence="3">The sequence shown here is derived from an EMBL/GenBank/DDBJ whole genome shotgun (WGS) entry which is preliminary data.</text>
</comment>
<dbReference type="EMBL" id="PDNA01000118">
    <property type="protein sequence ID" value="PGH12410.1"/>
    <property type="molecule type" value="Genomic_DNA"/>
</dbReference>
<name>A0A2B7XTU7_POLH7</name>
<protein>
    <recommendedName>
        <fullName evidence="2">CASTOR ACT domain-containing protein</fullName>
    </recommendedName>
</protein>
<dbReference type="InterPro" id="IPR051719">
    <property type="entry name" value="CASTOR_mTORC1"/>
</dbReference>
<keyword evidence="4" id="KW-1185">Reference proteome</keyword>
<dbReference type="PANTHER" id="PTHR31131">
    <property type="entry name" value="CHROMOSOME 1, WHOLE GENOME SHOTGUN SEQUENCE"/>
    <property type="match status" value="1"/>
</dbReference>
<dbReference type="SUPFAM" id="SSF55021">
    <property type="entry name" value="ACT-like"/>
    <property type="match status" value="1"/>
</dbReference>
<evidence type="ECO:0000256" key="1">
    <source>
        <dbReference type="SAM" id="MobiDB-lite"/>
    </source>
</evidence>
<dbReference type="PANTHER" id="PTHR31131:SF6">
    <property type="entry name" value="CASTOR ACT DOMAIN-CONTAINING PROTEIN"/>
    <property type="match status" value="1"/>
</dbReference>
<dbReference type="OrthoDB" id="58529at2759"/>
<dbReference type="AlphaFoldDB" id="A0A2B7XTU7"/>
<dbReference type="GO" id="GO:0046394">
    <property type="term" value="P:carboxylic acid biosynthetic process"/>
    <property type="evidence" value="ECO:0007669"/>
    <property type="project" value="UniProtKB-ARBA"/>
</dbReference>
<organism evidence="3 4">
    <name type="scientific">Polytolypa hystricis (strain UAMH7299)</name>
    <dbReference type="NCBI Taxonomy" id="1447883"/>
    <lineage>
        <taxon>Eukaryota</taxon>
        <taxon>Fungi</taxon>
        <taxon>Dikarya</taxon>
        <taxon>Ascomycota</taxon>
        <taxon>Pezizomycotina</taxon>
        <taxon>Eurotiomycetes</taxon>
        <taxon>Eurotiomycetidae</taxon>
        <taxon>Onygenales</taxon>
        <taxon>Onygenales incertae sedis</taxon>
        <taxon>Polytolypa</taxon>
    </lineage>
</organism>
<reference evidence="3 4" key="1">
    <citation type="submission" date="2017-10" db="EMBL/GenBank/DDBJ databases">
        <title>Comparative genomics in systemic dimorphic fungi from Ajellomycetaceae.</title>
        <authorList>
            <person name="Munoz J.F."/>
            <person name="Mcewen J.G."/>
            <person name="Clay O.K."/>
            <person name="Cuomo C.A."/>
        </authorList>
    </citation>
    <scope>NUCLEOTIDE SEQUENCE [LARGE SCALE GENOMIC DNA]</scope>
    <source>
        <strain evidence="3 4">UAMH7299</strain>
    </source>
</reference>
<evidence type="ECO:0000313" key="3">
    <source>
        <dbReference type="EMBL" id="PGH12410.1"/>
    </source>
</evidence>
<evidence type="ECO:0000313" key="4">
    <source>
        <dbReference type="Proteomes" id="UP000224634"/>
    </source>
</evidence>
<dbReference type="Pfam" id="PF13840">
    <property type="entry name" value="ACT_7"/>
    <property type="match status" value="1"/>
</dbReference>
<proteinExistence type="predicted"/>
<dbReference type="InterPro" id="IPR027795">
    <property type="entry name" value="CASTOR_ACT_dom"/>
</dbReference>
<dbReference type="Gene3D" id="3.30.2130.10">
    <property type="entry name" value="VC0802-like"/>
    <property type="match status" value="1"/>
</dbReference>
<evidence type="ECO:0000259" key="2">
    <source>
        <dbReference type="Pfam" id="PF13840"/>
    </source>
</evidence>
<feature type="domain" description="CASTOR ACT" evidence="2">
    <location>
        <begin position="155"/>
        <end position="216"/>
    </location>
</feature>
<sequence length="503" mass="55226">MYFGFGELILSTCSYFDLLPHSPNSSISVSIPSPTTSLTFELGIQDDRLALIHIPLDLYPFFVQPILQLLFHEVPPIGDRCNCTHPDRHRDEDDEHADENNEINHFGDPAFLNISITPVECSVVCSRELADRYFASLAERFNQNAPAGASHVSISKDDYIAMQVDGQGLDAGQRVLELTSPLAMAGISIFFISTYFSDYILVPRRSRSHVTQALENRGFTFSVSADAFITNNPNPEYRSSPPGLTAQQLHHQNGYSLPHTPPPSTLSELQTRTFASLRKHNVRAVVDPSLRIVHCAAHYREPSRSATTPSILRPSLITALLLDNPRFLSLTLTATDPAASLLLEKRLLPRFTNYSEYPLCPYGGESDTTDTLLLGAKDDILVPIMLDLRDLPLEATGIVCGVASRLSAATSSSASNSVVIIRTDEQQHEGENGASSKIPHQEQQEYSSRLPADPDSSYADDAVEISFLSTARAGTVIVGERELEKAMASLDVESPPAMTTQEE</sequence>
<accession>A0A2B7XTU7</accession>
<dbReference type="Proteomes" id="UP000224634">
    <property type="component" value="Unassembled WGS sequence"/>
</dbReference>
<dbReference type="GO" id="GO:0006520">
    <property type="term" value="P:amino acid metabolic process"/>
    <property type="evidence" value="ECO:0007669"/>
    <property type="project" value="UniProtKB-ARBA"/>
</dbReference>
<gene>
    <name evidence="3" type="ORF">AJ80_06717</name>
</gene>
<dbReference type="InterPro" id="IPR045865">
    <property type="entry name" value="ACT-like_dom_sf"/>
</dbReference>